<dbReference type="AlphaFoldDB" id="A0A670HY23"/>
<evidence type="ECO:0000256" key="4">
    <source>
        <dbReference type="ARBA" id="ARBA00022723"/>
    </source>
</evidence>
<evidence type="ECO:0000256" key="7">
    <source>
        <dbReference type="ARBA" id="ARBA00023136"/>
    </source>
</evidence>
<dbReference type="Proteomes" id="UP000472272">
    <property type="component" value="Chromosome 3"/>
</dbReference>
<name>A0A670HY23_PODMU</name>
<organism evidence="9 10">
    <name type="scientific">Podarcis muralis</name>
    <name type="common">Wall lizard</name>
    <name type="synonym">Lacerta muralis</name>
    <dbReference type="NCBI Taxonomy" id="64176"/>
    <lineage>
        <taxon>Eukaryota</taxon>
        <taxon>Metazoa</taxon>
        <taxon>Chordata</taxon>
        <taxon>Craniata</taxon>
        <taxon>Vertebrata</taxon>
        <taxon>Euteleostomi</taxon>
        <taxon>Lepidosauria</taxon>
        <taxon>Squamata</taxon>
        <taxon>Bifurcata</taxon>
        <taxon>Unidentata</taxon>
        <taxon>Episquamata</taxon>
        <taxon>Laterata</taxon>
        <taxon>Lacertibaenia</taxon>
        <taxon>Lacertidae</taxon>
        <taxon>Podarcis</taxon>
    </lineage>
</organism>
<reference evidence="9" key="3">
    <citation type="submission" date="2025-09" db="UniProtKB">
        <authorList>
            <consortium name="Ensembl"/>
        </authorList>
    </citation>
    <scope>IDENTIFICATION</scope>
</reference>
<protein>
    <recommendedName>
        <fullName evidence="8">EF-hand domain-containing protein</fullName>
    </recommendedName>
</protein>
<dbReference type="PANTHER" id="PTHR46735">
    <property type="entry name" value="CALPAIN, SMALL SUBUNIT 1 A-RELATED"/>
    <property type="match status" value="1"/>
</dbReference>
<dbReference type="GeneTree" id="ENSGT00940000160090"/>
<evidence type="ECO:0000313" key="10">
    <source>
        <dbReference type="Proteomes" id="UP000472272"/>
    </source>
</evidence>
<evidence type="ECO:0000256" key="5">
    <source>
        <dbReference type="ARBA" id="ARBA00022737"/>
    </source>
</evidence>
<keyword evidence="7" id="KW-0472">Membrane</keyword>
<dbReference type="SUPFAM" id="SSF47473">
    <property type="entry name" value="EF-hand"/>
    <property type="match status" value="1"/>
</dbReference>
<dbReference type="PROSITE" id="PS50222">
    <property type="entry name" value="EF_HAND_2"/>
    <property type="match status" value="1"/>
</dbReference>
<comment type="subcellular location">
    <subcellularLocation>
        <location evidence="2">Cytoplasm</location>
    </subcellularLocation>
    <subcellularLocation>
        <location evidence="1">Endomembrane system</location>
    </subcellularLocation>
</comment>
<proteinExistence type="predicted"/>
<keyword evidence="4" id="KW-0479">Metal-binding</keyword>
<dbReference type="PANTHER" id="PTHR46735:SF3">
    <property type="entry name" value="CALPAIN SMALL SUBUNIT 1-RELATED"/>
    <property type="match status" value="1"/>
</dbReference>
<dbReference type="GO" id="GO:0005509">
    <property type="term" value="F:calcium ion binding"/>
    <property type="evidence" value="ECO:0007669"/>
    <property type="project" value="InterPro"/>
</dbReference>
<keyword evidence="6" id="KW-0106">Calcium</keyword>
<reference evidence="9 10" key="1">
    <citation type="journal article" date="2019" name="Proc. Natl. Acad. Sci. U.S.A.">
        <title>Regulatory changes in pterin and carotenoid genes underlie balanced color polymorphisms in the wall lizard.</title>
        <authorList>
            <person name="Andrade P."/>
            <person name="Pinho C."/>
            <person name="Perez I de Lanuza G."/>
            <person name="Afonso S."/>
            <person name="Brejcha J."/>
            <person name="Rubin C.J."/>
            <person name="Wallerman O."/>
            <person name="Pereira P."/>
            <person name="Sabatino S.J."/>
            <person name="Bellati A."/>
            <person name="Pellitteri-Rosa D."/>
            <person name="Bosakova Z."/>
            <person name="Bunikis I."/>
            <person name="Carretero M.A."/>
            <person name="Feiner N."/>
            <person name="Marsik P."/>
            <person name="Pauperio F."/>
            <person name="Salvi D."/>
            <person name="Soler L."/>
            <person name="While G.M."/>
            <person name="Uller T."/>
            <person name="Font E."/>
            <person name="Andersson L."/>
            <person name="Carneiro M."/>
        </authorList>
    </citation>
    <scope>NUCLEOTIDE SEQUENCE</scope>
</reference>
<feature type="domain" description="EF-hand" evidence="8">
    <location>
        <begin position="15"/>
        <end position="40"/>
    </location>
</feature>
<dbReference type="GO" id="GO:0110158">
    <property type="term" value="C:calpain complex"/>
    <property type="evidence" value="ECO:0007669"/>
    <property type="project" value="TreeGrafter"/>
</dbReference>
<evidence type="ECO:0000313" key="9">
    <source>
        <dbReference type="Ensembl" id="ENSPMRP00000004501.1"/>
    </source>
</evidence>
<dbReference type="Gene3D" id="1.10.238.10">
    <property type="entry name" value="EF-hand"/>
    <property type="match status" value="1"/>
</dbReference>
<keyword evidence="3" id="KW-0963">Cytoplasm</keyword>
<sequence length="114" mass="12527">MSSSEYPSQTDRSSKIMDTDFSGTIDAHEMRNALTEAGFTLNNKIQHSIALRYAGSKMTIDFDGFVACMIRLETLFNSAFDKTNTGTQMQKTFYPPQGLIGSAKGIDLQTSPSV</sequence>
<keyword evidence="10" id="KW-1185">Reference proteome</keyword>
<dbReference type="GO" id="GO:0012505">
    <property type="term" value="C:endomembrane system"/>
    <property type="evidence" value="ECO:0007669"/>
    <property type="project" value="UniProtKB-SubCell"/>
</dbReference>
<dbReference type="InterPro" id="IPR002048">
    <property type="entry name" value="EF_hand_dom"/>
</dbReference>
<evidence type="ECO:0000259" key="8">
    <source>
        <dbReference type="PROSITE" id="PS50222"/>
    </source>
</evidence>
<evidence type="ECO:0000256" key="1">
    <source>
        <dbReference type="ARBA" id="ARBA00004308"/>
    </source>
</evidence>
<evidence type="ECO:0000256" key="3">
    <source>
        <dbReference type="ARBA" id="ARBA00022490"/>
    </source>
</evidence>
<keyword evidence="5" id="KW-0677">Repeat</keyword>
<evidence type="ECO:0000256" key="2">
    <source>
        <dbReference type="ARBA" id="ARBA00004496"/>
    </source>
</evidence>
<accession>A0A670HY23</accession>
<dbReference type="InterPro" id="IPR011992">
    <property type="entry name" value="EF-hand-dom_pair"/>
</dbReference>
<evidence type="ECO:0000256" key="6">
    <source>
        <dbReference type="ARBA" id="ARBA00022837"/>
    </source>
</evidence>
<reference evidence="9" key="2">
    <citation type="submission" date="2025-08" db="UniProtKB">
        <authorList>
            <consortium name="Ensembl"/>
        </authorList>
    </citation>
    <scope>IDENTIFICATION</scope>
</reference>
<dbReference type="Ensembl" id="ENSPMRT00000004798.1">
    <property type="protein sequence ID" value="ENSPMRP00000004501.1"/>
    <property type="gene ID" value="ENSPMRG00000003078.1"/>
</dbReference>